<evidence type="ECO:0008006" key="4">
    <source>
        <dbReference type="Google" id="ProtNLM"/>
    </source>
</evidence>
<dbReference type="RefSeq" id="WP_345116870.1">
    <property type="nucleotide sequence ID" value="NZ_BAABDH010000108.1"/>
</dbReference>
<feature type="signal peptide" evidence="1">
    <location>
        <begin position="1"/>
        <end position="19"/>
    </location>
</feature>
<accession>A0ABP7NMB8</accession>
<comment type="caution">
    <text evidence="2">The sequence shown here is derived from an EMBL/GenBank/DDBJ whole genome shotgun (WGS) entry which is preliminary data.</text>
</comment>
<evidence type="ECO:0000313" key="2">
    <source>
        <dbReference type="EMBL" id="GAA3950279.1"/>
    </source>
</evidence>
<evidence type="ECO:0000256" key="1">
    <source>
        <dbReference type="SAM" id="SignalP"/>
    </source>
</evidence>
<name>A0ABP7NMB8_9BACT</name>
<protein>
    <recommendedName>
        <fullName evidence="4">DUF4138 domain-containing protein</fullName>
    </recommendedName>
</protein>
<reference evidence="3" key="1">
    <citation type="journal article" date="2019" name="Int. J. Syst. Evol. Microbiol.">
        <title>The Global Catalogue of Microorganisms (GCM) 10K type strain sequencing project: providing services to taxonomists for standard genome sequencing and annotation.</title>
        <authorList>
            <consortium name="The Broad Institute Genomics Platform"/>
            <consortium name="The Broad Institute Genome Sequencing Center for Infectious Disease"/>
            <person name="Wu L."/>
            <person name="Ma J."/>
        </authorList>
    </citation>
    <scope>NUCLEOTIDE SEQUENCE [LARGE SCALE GENOMIC DNA]</scope>
    <source>
        <strain evidence="3">JCM 17214</strain>
    </source>
</reference>
<dbReference type="Proteomes" id="UP001499909">
    <property type="component" value="Unassembled WGS sequence"/>
</dbReference>
<dbReference type="EMBL" id="BAABDH010000108">
    <property type="protein sequence ID" value="GAA3950279.1"/>
    <property type="molecule type" value="Genomic_DNA"/>
</dbReference>
<gene>
    <name evidence="2" type="ORF">GCM10022406_35140</name>
</gene>
<proteinExistence type="predicted"/>
<sequence length="279" mass="30429">MHYRLLAGLLLAAAPAAHAQLNLEAISQDILHEGLALYQSERASWVSTDLLQASGQPLSQVSGYISYTTGDSVRTLFVGGPAGAPRVVADYRYPHNSIRAAFVRRTGPRALQPREQHLLTIRQQSLADLQQVPGAELPADAAFNAVILPKGSQFWVYILTAPIRPGVVLLGNDYLLRYDAAGKLLTSQKLHHRLIALGPAPAGQVVDASVHTHLPDLSPFITPTDICTLLLYHDRVPGQRHLVLGKKYVSIFSLPDARLAIITRRAFDKLRAAKRAAPQ</sequence>
<keyword evidence="3" id="KW-1185">Reference proteome</keyword>
<organism evidence="2 3">
    <name type="scientific">Hymenobacter algoricola</name>
    <dbReference type="NCBI Taxonomy" id="486267"/>
    <lineage>
        <taxon>Bacteria</taxon>
        <taxon>Pseudomonadati</taxon>
        <taxon>Bacteroidota</taxon>
        <taxon>Cytophagia</taxon>
        <taxon>Cytophagales</taxon>
        <taxon>Hymenobacteraceae</taxon>
        <taxon>Hymenobacter</taxon>
    </lineage>
</organism>
<evidence type="ECO:0000313" key="3">
    <source>
        <dbReference type="Proteomes" id="UP001499909"/>
    </source>
</evidence>
<feature type="chain" id="PRO_5045319839" description="DUF4138 domain-containing protein" evidence="1">
    <location>
        <begin position="20"/>
        <end position="279"/>
    </location>
</feature>
<keyword evidence="1" id="KW-0732">Signal</keyword>